<dbReference type="OMA" id="WDISEHI"/>
<dbReference type="AlphaFoldDB" id="A0A914BNE2"/>
<dbReference type="OrthoDB" id="10485898at2759"/>
<proteinExistence type="predicted"/>
<dbReference type="GeneID" id="119745400"/>
<keyword evidence="3" id="KW-1185">Reference proteome</keyword>
<sequence length="262" mass="29634">MEQQQDVPFMRSSATVRRKQSLQESHKSSSPEKAGPSFVDLLSSGPFTHEPNKSAFKVGVRSDLPEPSKLRTRAKKAGKMKRRRQSWDISEHIAQLKHKCLDFNWGKPTVEIKNKHKPEEAMATVRRCNLKPKTSDSMTSWVPSHVSVHTHGRTASSTSGLHLVDDTDEEIQRWDAGAGISHLASEDDEIPSYLHPPSKPSFHHQQQPKIAQIPDVPSFPENPFFQSYLDDDKNLTATSSFVPATSSDHNSRWDKFITQKEF</sequence>
<evidence type="ECO:0000313" key="2">
    <source>
        <dbReference type="EnsemblMetazoa" id="XP_038077649.1"/>
    </source>
</evidence>
<feature type="compositionally biased region" description="Basic residues" evidence="1">
    <location>
        <begin position="70"/>
        <end position="84"/>
    </location>
</feature>
<organism evidence="2 3">
    <name type="scientific">Patiria miniata</name>
    <name type="common">Bat star</name>
    <name type="synonym">Asterina miniata</name>
    <dbReference type="NCBI Taxonomy" id="46514"/>
    <lineage>
        <taxon>Eukaryota</taxon>
        <taxon>Metazoa</taxon>
        <taxon>Echinodermata</taxon>
        <taxon>Eleutherozoa</taxon>
        <taxon>Asterozoa</taxon>
        <taxon>Asteroidea</taxon>
        <taxon>Valvatacea</taxon>
        <taxon>Valvatida</taxon>
        <taxon>Asterinidae</taxon>
        <taxon>Patiria</taxon>
    </lineage>
</organism>
<dbReference type="RefSeq" id="XP_038077649.1">
    <property type="nucleotide sequence ID" value="XM_038221721.1"/>
</dbReference>
<protein>
    <submittedName>
        <fullName evidence="2">Uncharacterized protein</fullName>
    </submittedName>
</protein>
<evidence type="ECO:0000256" key="1">
    <source>
        <dbReference type="SAM" id="MobiDB-lite"/>
    </source>
</evidence>
<reference evidence="2" key="1">
    <citation type="submission" date="2022-11" db="UniProtKB">
        <authorList>
            <consortium name="EnsemblMetazoa"/>
        </authorList>
    </citation>
    <scope>IDENTIFICATION</scope>
</reference>
<dbReference type="EnsemblMetazoa" id="XM_038221721.1">
    <property type="protein sequence ID" value="XP_038077649.1"/>
    <property type="gene ID" value="LOC119745400"/>
</dbReference>
<evidence type="ECO:0000313" key="3">
    <source>
        <dbReference type="Proteomes" id="UP000887568"/>
    </source>
</evidence>
<feature type="region of interest" description="Disordered" evidence="1">
    <location>
        <begin position="1"/>
        <end position="86"/>
    </location>
</feature>
<name>A0A914BNE2_PATMI</name>
<accession>A0A914BNE2</accession>
<dbReference type="Proteomes" id="UP000887568">
    <property type="component" value="Unplaced"/>
</dbReference>